<feature type="transmembrane region" description="Helical" evidence="1">
    <location>
        <begin position="12"/>
        <end position="31"/>
    </location>
</feature>
<reference evidence="3" key="1">
    <citation type="journal article" date="2019" name="Int. J. Syst. Evol. Microbiol.">
        <title>The Global Catalogue of Microorganisms (GCM) 10K type strain sequencing project: providing services to taxonomists for standard genome sequencing and annotation.</title>
        <authorList>
            <consortium name="The Broad Institute Genomics Platform"/>
            <consortium name="The Broad Institute Genome Sequencing Center for Infectious Disease"/>
            <person name="Wu L."/>
            <person name="Ma J."/>
        </authorList>
    </citation>
    <scope>NUCLEOTIDE SEQUENCE [LARGE SCALE GENOMIC DNA]</scope>
    <source>
        <strain evidence="3">NBRC 104970</strain>
    </source>
</reference>
<proteinExistence type="predicted"/>
<dbReference type="EMBL" id="BSOZ01000111">
    <property type="protein sequence ID" value="GLS06238.1"/>
    <property type="molecule type" value="Genomic_DNA"/>
</dbReference>
<sequence>MRIVHRIAFRPNWWIAAALLVAAGWWGRPLLSGASFEHGFFGLFWYTMLALATVIWAVPAEQGWDGEALYRRWRLLGLLTLLEHRHAPGEFSRIVLEREAHAFRRDSVWLVFEGGQRFVFGHWRAGAANLAWAEALARQLSAATGLPFAEPGAEAG</sequence>
<protein>
    <submittedName>
        <fullName evidence="2">Uncharacterized protein</fullName>
    </submittedName>
</protein>
<dbReference type="RefSeq" id="WP_018746165.1">
    <property type="nucleotide sequence ID" value="NZ_BSOZ01000111.1"/>
</dbReference>
<keyword evidence="1" id="KW-1133">Transmembrane helix</keyword>
<keyword evidence="3" id="KW-1185">Reference proteome</keyword>
<organism evidence="2 3">
    <name type="scientific">Chitiniphilus shinanonensis</name>
    <dbReference type="NCBI Taxonomy" id="553088"/>
    <lineage>
        <taxon>Bacteria</taxon>
        <taxon>Pseudomonadati</taxon>
        <taxon>Pseudomonadota</taxon>
        <taxon>Betaproteobacteria</taxon>
        <taxon>Neisseriales</taxon>
        <taxon>Chitinibacteraceae</taxon>
        <taxon>Chitiniphilus</taxon>
    </lineage>
</organism>
<keyword evidence="1" id="KW-0472">Membrane</keyword>
<dbReference type="Proteomes" id="UP001156836">
    <property type="component" value="Unassembled WGS sequence"/>
</dbReference>
<evidence type="ECO:0000313" key="3">
    <source>
        <dbReference type="Proteomes" id="UP001156836"/>
    </source>
</evidence>
<keyword evidence="1" id="KW-0812">Transmembrane</keyword>
<name>A0ABQ6BWX3_9NEIS</name>
<evidence type="ECO:0000313" key="2">
    <source>
        <dbReference type="EMBL" id="GLS06238.1"/>
    </source>
</evidence>
<gene>
    <name evidence="2" type="ORF">GCM10007860_34110</name>
</gene>
<evidence type="ECO:0000256" key="1">
    <source>
        <dbReference type="SAM" id="Phobius"/>
    </source>
</evidence>
<comment type="caution">
    <text evidence="2">The sequence shown here is derived from an EMBL/GenBank/DDBJ whole genome shotgun (WGS) entry which is preliminary data.</text>
</comment>
<feature type="transmembrane region" description="Helical" evidence="1">
    <location>
        <begin position="43"/>
        <end position="64"/>
    </location>
</feature>
<accession>A0ABQ6BWX3</accession>